<dbReference type="Pfam" id="PF00535">
    <property type="entry name" value="Glycos_transf_2"/>
    <property type="match status" value="1"/>
</dbReference>
<sequence length="337" mass="38216">MRTRNRPLLLKRAVADVCRQTFSDWHLVVVNDGGPAADVDAVLRHHPMPTGRLTVLHNEARRGMEAASNRGIAAGNSTYVAIHDDDDTWHPSFLARTVAHLDGTGQAAVAVRTEIVREEIRGESIVETERETFAPQVHAFTLFEMLRTNRIVPISVLYRRAVHDTVGWFREDLPVVGDWDFFLRLTLTDLRLGFLDGDPLAFWHQRPAATGPAANSVVEGTTEHHDVDLLLRDEALRAYGQRHGLGGLLYTTAYFQREIDGLIVRITEIRHREEEAVHLLRRAAELLERQAERVDQQNDRLAALEAAVSDASMVSLARRRYRRWKSRVLRLARVLSV</sequence>
<accession>A0A317QQM4</accession>
<dbReference type="SUPFAM" id="SSF53448">
    <property type="entry name" value="Nucleotide-diphospho-sugar transferases"/>
    <property type="match status" value="1"/>
</dbReference>
<dbReference type="PANTHER" id="PTHR43685:SF2">
    <property type="entry name" value="GLYCOSYLTRANSFERASE 2-LIKE DOMAIN-CONTAINING PROTEIN"/>
    <property type="match status" value="1"/>
</dbReference>
<dbReference type="InterPro" id="IPR050834">
    <property type="entry name" value="Glycosyltransf_2"/>
</dbReference>
<dbReference type="GO" id="GO:0016740">
    <property type="term" value="F:transferase activity"/>
    <property type="evidence" value="ECO:0007669"/>
    <property type="project" value="UniProtKB-KW"/>
</dbReference>
<evidence type="ECO:0000313" key="3">
    <source>
        <dbReference type="EMBL" id="PWW25187.1"/>
    </source>
</evidence>
<evidence type="ECO:0000256" key="1">
    <source>
        <dbReference type="SAM" id="Coils"/>
    </source>
</evidence>
<reference evidence="4" key="1">
    <citation type="submission" date="2018-05" db="EMBL/GenBank/DDBJ databases">
        <authorList>
            <person name="Klenk H.-P."/>
            <person name="Huntemann M."/>
            <person name="Clum A."/>
            <person name="Pillay M."/>
            <person name="Palaniappan K."/>
            <person name="Varghese N."/>
            <person name="Mikhailova N."/>
            <person name="Stamatis D."/>
            <person name="Reddy T."/>
            <person name="Daum C."/>
            <person name="Shapiro N."/>
            <person name="Ivanova N."/>
            <person name="Kyrpides N."/>
            <person name="Woyke T."/>
        </authorList>
    </citation>
    <scope>NUCLEOTIDE SEQUENCE [LARGE SCALE GENOMIC DNA]</scope>
    <source>
        <strain evidence="4">DSM 45417</strain>
    </source>
</reference>
<dbReference type="AlphaFoldDB" id="A0A317QQM4"/>
<keyword evidence="1" id="KW-0175">Coiled coil</keyword>
<feature type="coiled-coil region" evidence="1">
    <location>
        <begin position="270"/>
        <end position="307"/>
    </location>
</feature>
<evidence type="ECO:0000313" key="4">
    <source>
        <dbReference type="Proteomes" id="UP000246661"/>
    </source>
</evidence>
<keyword evidence="4" id="KW-1185">Reference proteome</keyword>
<dbReference type="Gene3D" id="3.90.550.10">
    <property type="entry name" value="Spore Coat Polysaccharide Biosynthesis Protein SpsA, Chain A"/>
    <property type="match status" value="1"/>
</dbReference>
<comment type="caution">
    <text evidence="3">The sequence shown here is derived from an EMBL/GenBank/DDBJ whole genome shotgun (WGS) entry which is preliminary data.</text>
</comment>
<dbReference type="PANTHER" id="PTHR43685">
    <property type="entry name" value="GLYCOSYLTRANSFERASE"/>
    <property type="match status" value="1"/>
</dbReference>
<organism evidence="3 4">
    <name type="scientific">Geodermatophilus normandii</name>
    <dbReference type="NCBI Taxonomy" id="1137989"/>
    <lineage>
        <taxon>Bacteria</taxon>
        <taxon>Bacillati</taxon>
        <taxon>Actinomycetota</taxon>
        <taxon>Actinomycetes</taxon>
        <taxon>Geodermatophilales</taxon>
        <taxon>Geodermatophilaceae</taxon>
        <taxon>Geodermatophilus</taxon>
    </lineage>
</organism>
<dbReference type="CDD" id="cd00761">
    <property type="entry name" value="Glyco_tranf_GTA_type"/>
    <property type="match status" value="1"/>
</dbReference>
<gene>
    <name evidence="3" type="ORF">JD79_04385</name>
</gene>
<proteinExistence type="predicted"/>
<protein>
    <submittedName>
        <fullName evidence="3">Glycosyl transferase family 2</fullName>
    </submittedName>
</protein>
<evidence type="ECO:0000259" key="2">
    <source>
        <dbReference type="Pfam" id="PF00535"/>
    </source>
</evidence>
<name>A0A317QQM4_9ACTN</name>
<dbReference type="EMBL" id="QGTX01000001">
    <property type="protein sequence ID" value="PWW25187.1"/>
    <property type="molecule type" value="Genomic_DNA"/>
</dbReference>
<dbReference type="Proteomes" id="UP000246661">
    <property type="component" value="Unassembled WGS sequence"/>
</dbReference>
<dbReference type="InterPro" id="IPR001173">
    <property type="entry name" value="Glyco_trans_2-like"/>
</dbReference>
<dbReference type="InterPro" id="IPR029044">
    <property type="entry name" value="Nucleotide-diphossugar_trans"/>
</dbReference>
<feature type="domain" description="Glycosyltransferase 2-like" evidence="2">
    <location>
        <begin position="3"/>
        <end position="127"/>
    </location>
</feature>
<keyword evidence="3" id="KW-0808">Transferase</keyword>